<protein>
    <submittedName>
        <fullName evidence="1">PPIase</fullName>
    </submittedName>
</protein>
<name>A0A8E0RJH3_9TREM</name>
<reference evidence="1" key="1">
    <citation type="submission" date="2019-05" db="EMBL/GenBank/DDBJ databases">
        <title>Annotation for the trematode Fasciolopsis buski.</title>
        <authorList>
            <person name="Choi Y.-J."/>
        </authorList>
    </citation>
    <scope>NUCLEOTIDE SEQUENCE</scope>
    <source>
        <strain evidence="1">HT</strain>
        <tissue evidence="1">Whole worm</tissue>
    </source>
</reference>
<dbReference type="Gene3D" id="2.40.100.10">
    <property type="entry name" value="Cyclophilin-like"/>
    <property type="match status" value="1"/>
</dbReference>
<dbReference type="AlphaFoldDB" id="A0A8E0RJH3"/>
<proteinExistence type="predicted"/>
<accession>A0A8E0RJH3</accession>
<keyword evidence="2" id="KW-1185">Reference proteome</keyword>
<dbReference type="InterPro" id="IPR029000">
    <property type="entry name" value="Cyclophilin-like_dom_sf"/>
</dbReference>
<comment type="caution">
    <text evidence="1">The sequence shown here is derived from an EMBL/GenBank/DDBJ whole genome shotgun (WGS) entry which is preliminary data.</text>
</comment>
<dbReference type="Proteomes" id="UP000728185">
    <property type="component" value="Unassembled WGS sequence"/>
</dbReference>
<sequence>MDRQPLKVYSGFRKDILLFSALPMAVPLPAVAERMNNPKNPVVFFDVTIGGQDIGRMQFELFHDIVPKTAENFR</sequence>
<evidence type="ECO:0000313" key="1">
    <source>
        <dbReference type="EMBL" id="KAA0184483.1"/>
    </source>
</evidence>
<organism evidence="1 2">
    <name type="scientific">Fasciolopsis buskii</name>
    <dbReference type="NCBI Taxonomy" id="27845"/>
    <lineage>
        <taxon>Eukaryota</taxon>
        <taxon>Metazoa</taxon>
        <taxon>Spiralia</taxon>
        <taxon>Lophotrochozoa</taxon>
        <taxon>Platyhelminthes</taxon>
        <taxon>Trematoda</taxon>
        <taxon>Digenea</taxon>
        <taxon>Plagiorchiida</taxon>
        <taxon>Echinostomata</taxon>
        <taxon>Echinostomatoidea</taxon>
        <taxon>Fasciolidae</taxon>
        <taxon>Fasciolopsis</taxon>
    </lineage>
</organism>
<evidence type="ECO:0000313" key="2">
    <source>
        <dbReference type="Proteomes" id="UP000728185"/>
    </source>
</evidence>
<gene>
    <name evidence="1" type="ORF">FBUS_02802</name>
</gene>
<dbReference type="OrthoDB" id="193499at2759"/>
<dbReference type="SUPFAM" id="SSF50891">
    <property type="entry name" value="Cyclophilin-like"/>
    <property type="match status" value="1"/>
</dbReference>
<dbReference type="EMBL" id="LUCM01011072">
    <property type="protein sequence ID" value="KAA0184483.1"/>
    <property type="molecule type" value="Genomic_DNA"/>
</dbReference>